<organism evidence="2">
    <name type="scientific">Oryza sativa subsp. japonica</name>
    <name type="common">Rice</name>
    <dbReference type="NCBI Taxonomy" id="39947"/>
    <lineage>
        <taxon>Eukaryota</taxon>
        <taxon>Viridiplantae</taxon>
        <taxon>Streptophyta</taxon>
        <taxon>Embryophyta</taxon>
        <taxon>Tracheophyta</taxon>
        <taxon>Spermatophyta</taxon>
        <taxon>Magnoliopsida</taxon>
        <taxon>Liliopsida</taxon>
        <taxon>Poales</taxon>
        <taxon>Poaceae</taxon>
        <taxon>BOP clade</taxon>
        <taxon>Oryzoideae</taxon>
        <taxon>Oryzeae</taxon>
        <taxon>Oryzinae</taxon>
        <taxon>Oryza</taxon>
        <taxon>Oryza sativa</taxon>
    </lineage>
</organism>
<gene>
    <name evidence="2" type="ordered locus">LOC_Os10g26780</name>
</gene>
<feature type="compositionally biased region" description="Low complexity" evidence="1">
    <location>
        <begin position="21"/>
        <end position="52"/>
    </location>
</feature>
<reference evidence="2" key="3">
    <citation type="submission" date="2006-07" db="EMBL/GenBank/DDBJ databases">
        <authorList>
            <person name="Buell R."/>
        </authorList>
    </citation>
    <scope>NUCLEOTIDE SEQUENCE</scope>
</reference>
<dbReference type="EMBL" id="DP000086">
    <property type="protein sequence ID" value="ABB47580.1"/>
    <property type="molecule type" value="Genomic_DNA"/>
</dbReference>
<reference evidence="2" key="1">
    <citation type="journal article" date="2003" name="Science">
        <title>In-depth view of structure, activity, and evolution of rice chromosome 10.</title>
        <authorList>
            <consortium name="Rice Chromosome 10 Sequencing Consortium"/>
        </authorList>
    </citation>
    <scope>NUCLEOTIDE SEQUENCE [LARGE SCALE GENOMIC DNA]</scope>
</reference>
<reference evidence="2" key="2">
    <citation type="submission" date="2003-05" db="EMBL/GenBank/DDBJ databases">
        <authorList>
            <person name="Buell C.R."/>
            <person name="Wing R.A."/>
            <person name="McCombie W.R."/>
            <person name="Messing J."/>
            <person name="Yuan Q."/>
            <person name="Ouyang S."/>
        </authorList>
    </citation>
    <scope>NUCLEOTIDE SEQUENCE</scope>
</reference>
<sequence length="70" mass="7757">MAQVWPGLGRGWAGDERAHPPRFSNGSRSGGSRNPMAKCELLPPLEKPTPTLNFHNVRQMYKTNKNPLGT</sequence>
<evidence type="ECO:0000313" key="2">
    <source>
        <dbReference type="EMBL" id="ABB47580.1"/>
    </source>
</evidence>
<feature type="region of interest" description="Disordered" evidence="1">
    <location>
        <begin position="1"/>
        <end position="52"/>
    </location>
</feature>
<proteinExistence type="predicted"/>
<protein>
    <submittedName>
        <fullName evidence="2">Uncharacterized protein</fullName>
    </submittedName>
</protein>
<dbReference type="AlphaFoldDB" id="Q338F3"/>
<name>Q338F3_ORYSJ</name>
<accession>Q338F3</accession>
<evidence type="ECO:0000256" key="1">
    <source>
        <dbReference type="SAM" id="MobiDB-lite"/>
    </source>
</evidence>